<protein>
    <submittedName>
        <fullName evidence="1">Uncharacterized protein</fullName>
    </submittedName>
</protein>
<reference evidence="1" key="2">
    <citation type="submission" date="2025-09" db="UniProtKB">
        <authorList>
            <consortium name="Ensembl"/>
        </authorList>
    </citation>
    <scope>IDENTIFICATION</scope>
</reference>
<dbReference type="Proteomes" id="UP000261500">
    <property type="component" value="Unplaced"/>
</dbReference>
<reference evidence="1" key="1">
    <citation type="submission" date="2025-08" db="UniProtKB">
        <authorList>
            <consortium name="Ensembl"/>
        </authorList>
    </citation>
    <scope>IDENTIFICATION</scope>
</reference>
<dbReference type="STRING" id="48699.ENSPLAP00000009869"/>
<sequence>MLAKINITGAVVGEKCINFFIIKKHAFVFIKRKHQVTNIQFFGWILHIRKTEPLSVPLCSVPRSLWLGCSSVAESLCALRCLQSIPSTRAHNQVLQTAPTHRPHYHPTFSSPFPLLSFWVLLWFLSLAPASRPILPRNKAACL</sequence>
<evidence type="ECO:0000313" key="2">
    <source>
        <dbReference type="Proteomes" id="UP000261500"/>
    </source>
</evidence>
<name>A0A3B3UB34_9TELE</name>
<proteinExistence type="predicted"/>
<evidence type="ECO:0000313" key="1">
    <source>
        <dbReference type="Ensembl" id="ENSPLAP00000009869.1"/>
    </source>
</evidence>
<dbReference type="AlphaFoldDB" id="A0A3B3UB34"/>
<accession>A0A3B3UB34</accession>
<organism evidence="1 2">
    <name type="scientific">Poecilia latipinna</name>
    <name type="common">sailfin molly</name>
    <dbReference type="NCBI Taxonomy" id="48699"/>
    <lineage>
        <taxon>Eukaryota</taxon>
        <taxon>Metazoa</taxon>
        <taxon>Chordata</taxon>
        <taxon>Craniata</taxon>
        <taxon>Vertebrata</taxon>
        <taxon>Euteleostomi</taxon>
        <taxon>Actinopterygii</taxon>
        <taxon>Neopterygii</taxon>
        <taxon>Teleostei</taxon>
        <taxon>Neoteleostei</taxon>
        <taxon>Acanthomorphata</taxon>
        <taxon>Ovalentaria</taxon>
        <taxon>Atherinomorphae</taxon>
        <taxon>Cyprinodontiformes</taxon>
        <taxon>Poeciliidae</taxon>
        <taxon>Poeciliinae</taxon>
        <taxon>Poecilia</taxon>
    </lineage>
</organism>
<keyword evidence="2" id="KW-1185">Reference proteome</keyword>
<dbReference type="GeneTree" id="ENSGT00940000179774"/>
<dbReference type="Ensembl" id="ENSPLAT00000000481.1">
    <property type="protein sequence ID" value="ENSPLAP00000009869.1"/>
    <property type="gene ID" value="ENSPLAG00000012691.1"/>
</dbReference>